<dbReference type="EMBL" id="OW240915">
    <property type="protein sequence ID" value="CAH2282243.1"/>
    <property type="molecule type" value="Genomic_DNA"/>
</dbReference>
<gene>
    <name evidence="2" type="ORF">PECUL_23A055183</name>
</gene>
<dbReference type="AlphaFoldDB" id="A0AAD1W0S5"/>
<feature type="region of interest" description="Disordered" evidence="1">
    <location>
        <begin position="68"/>
        <end position="98"/>
    </location>
</feature>
<sequence>MATGGPKTRVPVAIIWRTTPAPRGYQLVTRKPAESTENESTAYPQQQDQTQVTAGRLEHMLTMLGNGRKAADTYPDGRSPWLGVRPRSPPRPVGEIPSTWRRHAPRRKFPCWAQAALLDWQWLPKRGPDSKRD</sequence>
<evidence type="ECO:0000313" key="2">
    <source>
        <dbReference type="EMBL" id="CAH2282243.1"/>
    </source>
</evidence>
<dbReference type="Proteomes" id="UP001295444">
    <property type="component" value="Chromosome 04"/>
</dbReference>
<evidence type="ECO:0000313" key="3">
    <source>
        <dbReference type="Proteomes" id="UP001295444"/>
    </source>
</evidence>
<name>A0AAD1W0S5_PELCU</name>
<accession>A0AAD1W0S5</accession>
<reference evidence="2" key="1">
    <citation type="submission" date="2022-03" db="EMBL/GenBank/DDBJ databases">
        <authorList>
            <person name="Alioto T."/>
            <person name="Alioto T."/>
            <person name="Gomez Garrido J."/>
        </authorList>
    </citation>
    <scope>NUCLEOTIDE SEQUENCE</scope>
</reference>
<keyword evidence="3" id="KW-1185">Reference proteome</keyword>
<protein>
    <submittedName>
        <fullName evidence="2">Uncharacterized protein</fullName>
    </submittedName>
</protein>
<evidence type="ECO:0000256" key="1">
    <source>
        <dbReference type="SAM" id="MobiDB-lite"/>
    </source>
</evidence>
<organism evidence="2 3">
    <name type="scientific">Pelobates cultripes</name>
    <name type="common">Western spadefoot toad</name>
    <dbReference type="NCBI Taxonomy" id="61616"/>
    <lineage>
        <taxon>Eukaryota</taxon>
        <taxon>Metazoa</taxon>
        <taxon>Chordata</taxon>
        <taxon>Craniata</taxon>
        <taxon>Vertebrata</taxon>
        <taxon>Euteleostomi</taxon>
        <taxon>Amphibia</taxon>
        <taxon>Batrachia</taxon>
        <taxon>Anura</taxon>
        <taxon>Pelobatoidea</taxon>
        <taxon>Pelobatidae</taxon>
        <taxon>Pelobates</taxon>
    </lineage>
</organism>
<proteinExistence type="predicted"/>